<comment type="similarity">
    <text evidence="1">Belongs to the LysR transcriptional regulatory family.</text>
</comment>
<dbReference type="PRINTS" id="PR00039">
    <property type="entry name" value="HTHLYSR"/>
</dbReference>
<dbReference type="OrthoDB" id="9813056at2"/>
<dbReference type="CDD" id="cd08432">
    <property type="entry name" value="PBP2_GcdR_TrpI_HvrB_AmpR_like"/>
    <property type="match status" value="1"/>
</dbReference>
<dbReference type="InterPro" id="IPR058163">
    <property type="entry name" value="LysR-type_TF_proteobact-type"/>
</dbReference>
<dbReference type="SUPFAM" id="SSF53850">
    <property type="entry name" value="Periplasmic binding protein-like II"/>
    <property type="match status" value="1"/>
</dbReference>
<sequence length="301" mass="32785">MGEENSFIHLMTSLPSLPALRAFEAAARFGSFRAAAEAINVSPTAISHHIRGLEAHLNVQLFTRETRAVHLTDEGTRLADGLGKAFRLIETSVEAVAQTPGKTKIRMAMGPSFATRWLLPRFAAFHEAFPQVDLELVQTPLLVSPQNVDADIFITWGDGVFPGMIADPLVNVLTAPVASPALIDRLGRPETPSDLLSFPLIHQRDTFGWSAWFAATNVKNNDLTGPIIEDTNVVLQAAIGGQGVVMGWVPLIDSELDSGSLIQLFDAVLSEHRAYYLVRRTSGSQTQEIANICDWLIHQAA</sequence>
<dbReference type="Pfam" id="PF03466">
    <property type="entry name" value="LysR_substrate"/>
    <property type="match status" value="1"/>
</dbReference>
<dbReference type="InterPro" id="IPR036390">
    <property type="entry name" value="WH_DNA-bd_sf"/>
</dbReference>
<dbReference type="Proteomes" id="UP000244898">
    <property type="component" value="Unassembled WGS sequence"/>
</dbReference>
<organism evidence="6 7">
    <name type="scientific">Falsiruegeria mediterranea M17</name>
    <dbReference type="NCBI Taxonomy" id="1200281"/>
    <lineage>
        <taxon>Bacteria</taxon>
        <taxon>Pseudomonadati</taxon>
        <taxon>Pseudomonadota</taxon>
        <taxon>Alphaproteobacteria</taxon>
        <taxon>Rhodobacterales</taxon>
        <taxon>Roseobacteraceae</taxon>
        <taxon>Falsiruegeria</taxon>
    </lineage>
</organism>
<feature type="domain" description="HTH lysR-type" evidence="5">
    <location>
        <begin position="15"/>
        <end position="72"/>
    </location>
</feature>
<reference evidence="7" key="1">
    <citation type="submission" date="2018-03" db="EMBL/GenBank/DDBJ databases">
        <authorList>
            <person name="Rodrigo-Torres L."/>
            <person name="Arahal R. D."/>
            <person name="Lucena T."/>
        </authorList>
    </citation>
    <scope>NUCLEOTIDE SEQUENCE [LARGE SCALE GENOMIC DNA]</scope>
    <source>
        <strain evidence="7">CECT 7615</strain>
    </source>
</reference>
<dbReference type="SUPFAM" id="SSF46785">
    <property type="entry name" value="Winged helix' DNA-binding domain"/>
    <property type="match status" value="1"/>
</dbReference>
<keyword evidence="7" id="KW-1185">Reference proteome</keyword>
<proteinExistence type="inferred from homology"/>
<dbReference type="GO" id="GO:0003700">
    <property type="term" value="F:DNA-binding transcription factor activity"/>
    <property type="evidence" value="ECO:0007669"/>
    <property type="project" value="InterPro"/>
</dbReference>
<dbReference type="AlphaFoldDB" id="A0A2R8CFY8"/>
<dbReference type="PANTHER" id="PTHR30537">
    <property type="entry name" value="HTH-TYPE TRANSCRIPTIONAL REGULATOR"/>
    <property type="match status" value="1"/>
</dbReference>
<dbReference type="EMBL" id="ONZG01000017">
    <property type="protein sequence ID" value="SPJ31168.1"/>
    <property type="molecule type" value="Genomic_DNA"/>
</dbReference>
<gene>
    <name evidence="6" type="primary">gcvA_19</name>
    <name evidence="6" type="ORF">TRM7615_04709</name>
</gene>
<evidence type="ECO:0000256" key="1">
    <source>
        <dbReference type="ARBA" id="ARBA00009437"/>
    </source>
</evidence>
<dbReference type="Gene3D" id="1.10.10.10">
    <property type="entry name" value="Winged helix-like DNA-binding domain superfamily/Winged helix DNA-binding domain"/>
    <property type="match status" value="1"/>
</dbReference>
<dbReference type="GO" id="GO:0043565">
    <property type="term" value="F:sequence-specific DNA binding"/>
    <property type="evidence" value="ECO:0007669"/>
    <property type="project" value="TreeGrafter"/>
</dbReference>
<dbReference type="InterPro" id="IPR000847">
    <property type="entry name" value="LysR_HTH_N"/>
</dbReference>
<keyword evidence="2" id="KW-0805">Transcription regulation</keyword>
<name>A0A2R8CFY8_9RHOB</name>
<evidence type="ECO:0000256" key="4">
    <source>
        <dbReference type="ARBA" id="ARBA00023163"/>
    </source>
</evidence>
<dbReference type="InterPro" id="IPR005119">
    <property type="entry name" value="LysR_subst-bd"/>
</dbReference>
<evidence type="ECO:0000256" key="3">
    <source>
        <dbReference type="ARBA" id="ARBA00023125"/>
    </source>
</evidence>
<evidence type="ECO:0000313" key="7">
    <source>
        <dbReference type="Proteomes" id="UP000244898"/>
    </source>
</evidence>
<keyword evidence="3" id="KW-0238">DNA-binding</keyword>
<evidence type="ECO:0000259" key="5">
    <source>
        <dbReference type="PROSITE" id="PS50931"/>
    </source>
</evidence>
<dbReference type="FunFam" id="1.10.10.10:FF:000001">
    <property type="entry name" value="LysR family transcriptional regulator"/>
    <property type="match status" value="1"/>
</dbReference>
<dbReference type="Gene3D" id="3.40.190.10">
    <property type="entry name" value="Periplasmic binding protein-like II"/>
    <property type="match status" value="2"/>
</dbReference>
<dbReference type="Pfam" id="PF00126">
    <property type="entry name" value="HTH_1"/>
    <property type="match status" value="1"/>
</dbReference>
<dbReference type="InterPro" id="IPR036388">
    <property type="entry name" value="WH-like_DNA-bd_sf"/>
</dbReference>
<dbReference type="PROSITE" id="PS50931">
    <property type="entry name" value="HTH_LYSR"/>
    <property type="match status" value="1"/>
</dbReference>
<accession>A0A2R8CFY8</accession>
<dbReference type="GO" id="GO:0006351">
    <property type="term" value="P:DNA-templated transcription"/>
    <property type="evidence" value="ECO:0007669"/>
    <property type="project" value="TreeGrafter"/>
</dbReference>
<protein>
    <submittedName>
        <fullName evidence="6">Glycine cleavage system transcriptional activator</fullName>
    </submittedName>
</protein>
<evidence type="ECO:0000313" key="6">
    <source>
        <dbReference type="EMBL" id="SPJ31168.1"/>
    </source>
</evidence>
<keyword evidence="4" id="KW-0804">Transcription</keyword>
<evidence type="ECO:0000256" key="2">
    <source>
        <dbReference type="ARBA" id="ARBA00023015"/>
    </source>
</evidence>
<dbReference type="PANTHER" id="PTHR30537:SF74">
    <property type="entry name" value="HTH-TYPE TRANSCRIPTIONAL REGULATOR TRPI"/>
    <property type="match status" value="1"/>
</dbReference>